<keyword evidence="3" id="KW-1185">Reference proteome</keyword>
<dbReference type="Proteomes" id="UP000732193">
    <property type="component" value="Unassembled WGS sequence"/>
</dbReference>
<accession>A0AAE2VZB5</accession>
<reference evidence="2 3" key="1">
    <citation type="submission" date="2021-01" db="EMBL/GenBank/DDBJ databases">
        <title>Diatom-associated Roseobacters Show Island Model of Population Structure.</title>
        <authorList>
            <person name="Qu L."/>
            <person name="Feng X."/>
            <person name="Chen Y."/>
            <person name="Li L."/>
            <person name="Wang X."/>
            <person name="Hu Z."/>
            <person name="Wang H."/>
            <person name="Luo H."/>
        </authorList>
    </citation>
    <scope>NUCLEOTIDE SEQUENCE [LARGE SCALE GENOMIC DNA]</scope>
    <source>
        <strain evidence="2 3">TR60-84</strain>
    </source>
</reference>
<dbReference type="InterPro" id="IPR007138">
    <property type="entry name" value="ABM_dom"/>
</dbReference>
<dbReference type="PANTHER" id="PTHR33336">
    <property type="entry name" value="QUINOL MONOOXYGENASE YGIN-RELATED"/>
    <property type="match status" value="1"/>
</dbReference>
<dbReference type="PANTHER" id="PTHR33336:SF1">
    <property type="entry name" value="(4S)-4-HYDROXY-5-PHOSPHONOOXYPENTANE-2,3-DIONE ISOMERASE"/>
    <property type="match status" value="1"/>
</dbReference>
<evidence type="ECO:0000259" key="1">
    <source>
        <dbReference type="PROSITE" id="PS51725"/>
    </source>
</evidence>
<dbReference type="AlphaFoldDB" id="A0AAE2VZB5"/>
<dbReference type="GO" id="GO:0005829">
    <property type="term" value="C:cytosol"/>
    <property type="evidence" value="ECO:0007669"/>
    <property type="project" value="TreeGrafter"/>
</dbReference>
<organism evidence="2 3">
    <name type="scientific">Sulfitobacter geojensis</name>
    <dbReference type="NCBI Taxonomy" id="1342299"/>
    <lineage>
        <taxon>Bacteria</taxon>
        <taxon>Pseudomonadati</taxon>
        <taxon>Pseudomonadota</taxon>
        <taxon>Alphaproteobacteria</taxon>
        <taxon>Rhodobacterales</taxon>
        <taxon>Roseobacteraceae</taxon>
        <taxon>Sulfitobacter</taxon>
    </lineage>
</organism>
<name>A0AAE2VZB5_9RHOB</name>
<sequence length="96" mass="10897">MYAVVVSFEIRPEAMPEFMPLMLANARQSLELEEGCQQFDVATDPLRAGEVFLYELYTDRAAFDVHLSAAHFKTFDSAVAKMIVTKDVRTFTEVTQ</sequence>
<evidence type="ECO:0000313" key="3">
    <source>
        <dbReference type="Proteomes" id="UP000732193"/>
    </source>
</evidence>
<evidence type="ECO:0000313" key="2">
    <source>
        <dbReference type="EMBL" id="MBM1714338.1"/>
    </source>
</evidence>
<feature type="domain" description="ABM" evidence="1">
    <location>
        <begin position="2"/>
        <end position="94"/>
    </location>
</feature>
<dbReference type="InterPro" id="IPR050744">
    <property type="entry name" value="AI-2_Isomerase_LsrG"/>
</dbReference>
<comment type="caution">
    <text evidence="2">The sequence shown here is derived from an EMBL/GenBank/DDBJ whole genome shotgun (WGS) entry which is preliminary data.</text>
</comment>
<keyword evidence="2" id="KW-0503">Monooxygenase</keyword>
<dbReference type="RefSeq" id="WP_203242487.1">
    <property type="nucleotide sequence ID" value="NZ_JAFBRH010000003.1"/>
</dbReference>
<proteinExistence type="predicted"/>
<dbReference type="SUPFAM" id="SSF54909">
    <property type="entry name" value="Dimeric alpha+beta barrel"/>
    <property type="match status" value="1"/>
</dbReference>
<dbReference type="Gene3D" id="3.30.70.100">
    <property type="match status" value="1"/>
</dbReference>
<keyword evidence="2" id="KW-0560">Oxidoreductase</keyword>
<dbReference type="Pfam" id="PF03992">
    <property type="entry name" value="ABM"/>
    <property type="match status" value="1"/>
</dbReference>
<dbReference type="EMBL" id="JAFBRM010000003">
    <property type="protein sequence ID" value="MBM1714338.1"/>
    <property type="molecule type" value="Genomic_DNA"/>
</dbReference>
<dbReference type="GO" id="GO:0004497">
    <property type="term" value="F:monooxygenase activity"/>
    <property type="evidence" value="ECO:0007669"/>
    <property type="project" value="UniProtKB-KW"/>
</dbReference>
<dbReference type="InterPro" id="IPR011008">
    <property type="entry name" value="Dimeric_a/b-barrel"/>
</dbReference>
<protein>
    <submittedName>
        <fullName evidence="2">Antibiotic biosynthesis monooxygenase</fullName>
    </submittedName>
</protein>
<gene>
    <name evidence="2" type="ORF">JQV55_12280</name>
</gene>
<dbReference type="PROSITE" id="PS51725">
    <property type="entry name" value="ABM"/>
    <property type="match status" value="1"/>
</dbReference>